<feature type="compositionally biased region" description="Polar residues" evidence="1">
    <location>
        <begin position="179"/>
        <end position="197"/>
    </location>
</feature>
<feature type="compositionally biased region" description="Polar residues" evidence="1">
    <location>
        <begin position="911"/>
        <end position="928"/>
    </location>
</feature>
<feature type="compositionally biased region" description="Pro residues" evidence="1">
    <location>
        <begin position="157"/>
        <end position="173"/>
    </location>
</feature>
<dbReference type="InParanoid" id="A0A067PX38"/>
<feature type="compositionally biased region" description="Low complexity" evidence="1">
    <location>
        <begin position="711"/>
        <end position="738"/>
    </location>
</feature>
<feature type="compositionally biased region" description="Polar residues" evidence="1">
    <location>
        <begin position="572"/>
        <end position="604"/>
    </location>
</feature>
<dbReference type="AlphaFoldDB" id="A0A067PX38"/>
<organism evidence="2 3">
    <name type="scientific">Jaapia argillacea MUCL 33604</name>
    <dbReference type="NCBI Taxonomy" id="933084"/>
    <lineage>
        <taxon>Eukaryota</taxon>
        <taxon>Fungi</taxon>
        <taxon>Dikarya</taxon>
        <taxon>Basidiomycota</taxon>
        <taxon>Agaricomycotina</taxon>
        <taxon>Agaricomycetes</taxon>
        <taxon>Agaricomycetidae</taxon>
        <taxon>Jaapiales</taxon>
        <taxon>Jaapiaceae</taxon>
        <taxon>Jaapia</taxon>
    </lineage>
</organism>
<feature type="region of interest" description="Disordered" evidence="1">
    <location>
        <begin position="54"/>
        <end position="79"/>
    </location>
</feature>
<feature type="compositionally biased region" description="Polar residues" evidence="1">
    <location>
        <begin position="100"/>
        <end position="133"/>
    </location>
</feature>
<feature type="compositionally biased region" description="Low complexity" evidence="1">
    <location>
        <begin position="945"/>
        <end position="959"/>
    </location>
</feature>
<dbReference type="OrthoDB" id="10689087at2759"/>
<feature type="compositionally biased region" description="Polar residues" evidence="1">
    <location>
        <begin position="60"/>
        <end position="79"/>
    </location>
</feature>
<dbReference type="Proteomes" id="UP000027265">
    <property type="component" value="Unassembled WGS sequence"/>
</dbReference>
<feature type="compositionally biased region" description="Polar residues" evidence="1">
    <location>
        <begin position="751"/>
        <end position="760"/>
    </location>
</feature>
<feature type="region of interest" description="Disordered" evidence="1">
    <location>
        <begin position="1"/>
        <end position="28"/>
    </location>
</feature>
<feature type="region of interest" description="Disordered" evidence="1">
    <location>
        <begin position="372"/>
        <end position="421"/>
    </location>
</feature>
<feature type="compositionally biased region" description="Pro residues" evidence="1">
    <location>
        <begin position="1"/>
        <end position="10"/>
    </location>
</feature>
<evidence type="ECO:0000313" key="3">
    <source>
        <dbReference type="Proteomes" id="UP000027265"/>
    </source>
</evidence>
<dbReference type="HOGENOM" id="CLU_285612_0_0_1"/>
<name>A0A067PX38_9AGAM</name>
<feature type="compositionally biased region" description="Basic and acidic residues" evidence="1">
    <location>
        <begin position="768"/>
        <end position="779"/>
    </location>
</feature>
<sequence>MLPTSLPLPPLSIEVTSSSATAPTSSSTPISYGNFKFTTIGQPPALLNRFTEFDPELTYPSPSSGSEQGEDTLPTNSTPLSRKSLLQALTDMETLVGNQLALSSNGSPSNLAMGDSNISTRRSGSLSSPTAQDQPRFRERNRHARGSSKGDDTSSLPHPPNSRTPHVSPPPISPAGVGLTSTVRDPTEPMNSTTPQDPDTVMTDGAFGFPIAPQSIPPINRPPTPTMPHPEVRTRIDRTLQTVLSPFYEQTRLLEEERRKISLRLETGQRDLCAAVDVAIQALELLRGHARQVDATRDELTRTLDSPMIPMALHEETLKVVVDVSLQEFQRQFEEARKAQLEAEKAEKLAEEMRQAQAAAEAGAEALRLQEDQRNAQEEAEKRRAEEEARERRRAEKKRESEQAAARAEAEKVKEDDERRRQEFEAKKREIDAISKKNRDDQARLVKQRLDKEKAEAEMKTSKLGASASTIALPANDLGPSVSLTPNIPSIQPSSTHRPLPPHPQVVGSLNNSSTSGASTSHRIGQHAIFVPAQTTAGRMVDTNMPFSSTQLASEKRGPDGSKPRIDPVMTSAISGPLQTSSHSSTISPPLPTASQPQCQTRTPSGAVKRPMGADPDPPQIQANSSNQATSSRQTKRQRVAPDVSKIKQESPPLQPGLPIEPCVSTGDPTSRRQQARPPLSALKIPTPSPPVGGQAQHDEFGRQIAEGYLPSNPSSVAAPSLPSARPSPVHSSGSGPSKFASGDESHSDQQRTSVGSSLARTPPRLPVDLDYREPRHQYSPESRAPTPPGPPDRLSPSPRVITPTRHFERRMDTRPSQRSVDYYSPSPPSHTLTGERRESDPRCLNRGTDTFRPDYRGEDDRYASPSRRSPSPDRRRHRPVARTPSPLLQSSSSLYRGRSMSPPYRDRPLSLQSRNWMSTDDYSASQSVDRHDDSYRSSLSGRLPDSSQQSYDPYSSSSGLQAGTQYHDRYPSYPRSRDSWEAPSETQYSSYEEKRYNSPTPARPPARSQASRDRPPPTSRNFADPSIQESERVSLLTRITDPPQSNQRPNHPHPRGRGRGRGGGKNFRHSDMKAPPLYDRIAP</sequence>
<dbReference type="STRING" id="933084.A0A067PX38"/>
<feature type="compositionally biased region" description="Low complexity" evidence="1">
    <location>
        <begin position="885"/>
        <end position="895"/>
    </location>
</feature>
<feature type="region of interest" description="Disordered" evidence="1">
    <location>
        <begin position="550"/>
        <end position="1084"/>
    </location>
</feature>
<feature type="compositionally biased region" description="Polar residues" evidence="1">
    <location>
        <begin position="621"/>
        <end position="633"/>
    </location>
</feature>
<protein>
    <submittedName>
        <fullName evidence="2">Uncharacterized protein</fullName>
    </submittedName>
</protein>
<feature type="compositionally biased region" description="Basic and acidic residues" evidence="1">
    <location>
        <begin position="967"/>
        <end position="981"/>
    </location>
</feature>
<dbReference type="EMBL" id="KL197724">
    <property type="protein sequence ID" value="KDQ55852.1"/>
    <property type="molecule type" value="Genomic_DNA"/>
</dbReference>
<feature type="compositionally biased region" description="Basic residues" evidence="1">
    <location>
        <begin position="1051"/>
        <end position="1063"/>
    </location>
</feature>
<feature type="compositionally biased region" description="Basic and acidic residues" evidence="1">
    <location>
        <begin position="806"/>
        <end position="816"/>
    </location>
</feature>
<proteinExistence type="predicted"/>
<evidence type="ECO:0000313" key="2">
    <source>
        <dbReference type="EMBL" id="KDQ55852.1"/>
    </source>
</evidence>
<feature type="compositionally biased region" description="Low complexity" evidence="1">
    <location>
        <begin position="16"/>
        <end position="28"/>
    </location>
</feature>
<gene>
    <name evidence="2" type="ORF">JAAARDRAFT_331311</name>
</gene>
<keyword evidence="3" id="KW-1185">Reference proteome</keyword>
<accession>A0A067PX38</accession>
<feature type="region of interest" description="Disordered" evidence="1">
    <location>
        <begin position="100"/>
        <end position="205"/>
    </location>
</feature>
<evidence type="ECO:0000256" key="1">
    <source>
        <dbReference type="SAM" id="MobiDB-lite"/>
    </source>
</evidence>
<reference evidence="3" key="1">
    <citation type="journal article" date="2014" name="Proc. Natl. Acad. Sci. U.S.A.">
        <title>Extensive sampling of basidiomycete genomes demonstrates inadequacy of the white-rot/brown-rot paradigm for wood decay fungi.</title>
        <authorList>
            <person name="Riley R."/>
            <person name="Salamov A.A."/>
            <person name="Brown D.W."/>
            <person name="Nagy L.G."/>
            <person name="Floudas D."/>
            <person name="Held B.W."/>
            <person name="Levasseur A."/>
            <person name="Lombard V."/>
            <person name="Morin E."/>
            <person name="Otillar R."/>
            <person name="Lindquist E.A."/>
            <person name="Sun H."/>
            <person name="LaButti K.M."/>
            <person name="Schmutz J."/>
            <person name="Jabbour D."/>
            <person name="Luo H."/>
            <person name="Baker S.E."/>
            <person name="Pisabarro A.G."/>
            <person name="Walton J.D."/>
            <person name="Blanchette R.A."/>
            <person name="Henrissat B."/>
            <person name="Martin F."/>
            <person name="Cullen D."/>
            <person name="Hibbett D.S."/>
            <person name="Grigoriev I.V."/>
        </authorList>
    </citation>
    <scope>NUCLEOTIDE SEQUENCE [LARGE SCALE GENOMIC DNA]</scope>
    <source>
        <strain evidence="3">MUCL 33604</strain>
    </source>
</reference>
<feature type="compositionally biased region" description="Basic and acidic residues" evidence="1">
    <location>
        <begin position="834"/>
        <end position="863"/>
    </location>
</feature>
<feature type="compositionally biased region" description="Basic and acidic residues" evidence="1">
    <location>
        <begin position="554"/>
        <end position="566"/>
    </location>
</feature>